<organism evidence="1 2">
    <name type="scientific">Collybia nuda</name>
    <dbReference type="NCBI Taxonomy" id="64659"/>
    <lineage>
        <taxon>Eukaryota</taxon>
        <taxon>Fungi</taxon>
        <taxon>Dikarya</taxon>
        <taxon>Basidiomycota</taxon>
        <taxon>Agaricomycotina</taxon>
        <taxon>Agaricomycetes</taxon>
        <taxon>Agaricomycetidae</taxon>
        <taxon>Agaricales</taxon>
        <taxon>Tricholomatineae</taxon>
        <taxon>Clitocybaceae</taxon>
        <taxon>Collybia</taxon>
    </lineage>
</organism>
<protein>
    <submittedName>
        <fullName evidence="1">Uncharacterized protein</fullName>
    </submittedName>
</protein>
<feature type="non-terminal residue" evidence="1">
    <location>
        <position position="1"/>
    </location>
</feature>
<evidence type="ECO:0000313" key="1">
    <source>
        <dbReference type="EMBL" id="KAF9455167.1"/>
    </source>
</evidence>
<reference evidence="1" key="1">
    <citation type="submission" date="2020-11" db="EMBL/GenBank/DDBJ databases">
        <authorList>
            <consortium name="DOE Joint Genome Institute"/>
            <person name="Ahrendt S."/>
            <person name="Riley R."/>
            <person name="Andreopoulos W."/>
            <person name="Labutti K."/>
            <person name="Pangilinan J."/>
            <person name="Ruiz-Duenas F.J."/>
            <person name="Barrasa J.M."/>
            <person name="Sanchez-Garcia M."/>
            <person name="Camarero S."/>
            <person name="Miyauchi S."/>
            <person name="Serrano A."/>
            <person name="Linde D."/>
            <person name="Babiker R."/>
            <person name="Drula E."/>
            <person name="Ayuso-Fernandez I."/>
            <person name="Pacheco R."/>
            <person name="Padilla G."/>
            <person name="Ferreira P."/>
            <person name="Barriuso J."/>
            <person name="Kellner H."/>
            <person name="Castanera R."/>
            <person name="Alfaro M."/>
            <person name="Ramirez L."/>
            <person name="Pisabarro A.G."/>
            <person name="Kuo A."/>
            <person name="Tritt A."/>
            <person name="Lipzen A."/>
            <person name="He G."/>
            <person name="Yan M."/>
            <person name="Ng V."/>
            <person name="Cullen D."/>
            <person name="Martin F."/>
            <person name="Rosso M.-N."/>
            <person name="Henrissat B."/>
            <person name="Hibbett D."/>
            <person name="Martinez A.T."/>
            <person name="Grigoriev I.V."/>
        </authorList>
    </citation>
    <scope>NUCLEOTIDE SEQUENCE</scope>
    <source>
        <strain evidence="1">CBS 247.69</strain>
    </source>
</reference>
<dbReference type="EMBL" id="MU151004">
    <property type="protein sequence ID" value="KAF9455167.1"/>
    <property type="molecule type" value="Genomic_DNA"/>
</dbReference>
<proteinExistence type="predicted"/>
<dbReference type="AlphaFoldDB" id="A0A9P6C7T1"/>
<sequence length="57" mass="6882">NDTIRHYFRHCWRYMDAYRRGLNVKQAAYAVKKYKSHRRIPANIMMDINIIQRGALG</sequence>
<gene>
    <name evidence="1" type="ORF">BDZ94DRAFT_1278708</name>
</gene>
<dbReference type="Proteomes" id="UP000807353">
    <property type="component" value="Unassembled WGS sequence"/>
</dbReference>
<name>A0A9P6C7T1_9AGAR</name>
<comment type="caution">
    <text evidence="1">The sequence shown here is derived from an EMBL/GenBank/DDBJ whole genome shotgun (WGS) entry which is preliminary data.</text>
</comment>
<accession>A0A9P6C7T1</accession>
<keyword evidence="2" id="KW-1185">Reference proteome</keyword>
<evidence type="ECO:0000313" key="2">
    <source>
        <dbReference type="Proteomes" id="UP000807353"/>
    </source>
</evidence>